<protein>
    <submittedName>
        <fullName evidence="1">Uncharacterized protein</fullName>
    </submittedName>
</protein>
<evidence type="ECO:0000313" key="2">
    <source>
        <dbReference type="Proteomes" id="UP000001307"/>
    </source>
</evidence>
<dbReference type="InParanoid" id="E4XF70"/>
<evidence type="ECO:0000313" key="1">
    <source>
        <dbReference type="EMBL" id="CBY24258.1"/>
    </source>
</evidence>
<accession>E4XF70</accession>
<name>E4XF70_OIKDI</name>
<gene>
    <name evidence="1" type="ORF">GSOID_T00009609001</name>
</gene>
<organism evidence="1">
    <name type="scientific">Oikopleura dioica</name>
    <name type="common">Tunicate</name>
    <dbReference type="NCBI Taxonomy" id="34765"/>
    <lineage>
        <taxon>Eukaryota</taxon>
        <taxon>Metazoa</taxon>
        <taxon>Chordata</taxon>
        <taxon>Tunicata</taxon>
        <taxon>Appendicularia</taxon>
        <taxon>Copelata</taxon>
        <taxon>Oikopleuridae</taxon>
        <taxon>Oikopleura</taxon>
    </lineage>
</organism>
<dbReference type="OrthoDB" id="10359627at2759"/>
<dbReference type="AlphaFoldDB" id="E4XF70"/>
<sequence>MIIPTEFSEKELNFLDSLTEEPFEFERISEMDSITCYVPFTRGKLQEMIEELAENISYPFNLLFDVAFTYSEKRRNVQTGEWTNEIYTKTCYSSPVALNDVRNIENDEDLARLLDQFPNDDILRKEVENTYSYWYIQNIRKILLIQITVGKPSD</sequence>
<reference evidence="1" key="1">
    <citation type="journal article" date="2010" name="Science">
        <title>Plasticity of animal genome architecture unmasked by rapid evolution of a pelagic tunicate.</title>
        <authorList>
            <person name="Denoeud F."/>
            <person name="Henriet S."/>
            <person name="Mungpakdee S."/>
            <person name="Aury J.M."/>
            <person name="Da Silva C."/>
            <person name="Brinkmann H."/>
            <person name="Mikhaleva J."/>
            <person name="Olsen L.C."/>
            <person name="Jubin C."/>
            <person name="Canestro C."/>
            <person name="Bouquet J.M."/>
            <person name="Danks G."/>
            <person name="Poulain J."/>
            <person name="Campsteijn C."/>
            <person name="Adamski M."/>
            <person name="Cross I."/>
            <person name="Yadetie F."/>
            <person name="Muffato M."/>
            <person name="Louis A."/>
            <person name="Butcher S."/>
            <person name="Tsagkogeorga G."/>
            <person name="Konrad A."/>
            <person name="Singh S."/>
            <person name="Jensen M.F."/>
            <person name="Cong E.H."/>
            <person name="Eikeseth-Otteraa H."/>
            <person name="Noel B."/>
            <person name="Anthouard V."/>
            <person name="Porcel B.M."/>
            <person name="Kachouri-Lafond R."/>
            <person name="Nishino A."/>
            <person name="Ugolini M."/>
            <person name="Chourrout P."/>
            <person name="Nishida H."/>
            <person name="Aasland R."/>
            <person name="Huzurbazar S."/>
            <person name="Westhof E."/>
            <person name="Delsuc F."/>
            <person name="Lehrach H."/>
            <person name="Reinhardt R."/>
            <person name="Weissenbach J."/>
            <person name="Roy S.W."/>
            <person name="Artiguenave F."/>
            <person name="Postlethwait J.H."/>
            <person name="Manak J.R."/>
            <person name="Thompson E.M."/>
            <person name="Jaillon O."/>
            <person name="Du Pasquier L."/>
            <person name="Boudinot P."/>
            <person name="Liberles D.A."/>
            <person name="Volff J.N."/>
            <person name="Philippe H."/>
            <person name="Lenhard B."/>
            <person name="Roest Crollius H."/>
            <person name="Wincker P."/>
            <person name="Chourrout D."/>
        </authorList>
    </citation>
    <scope>NUCLEOTIDE SEQUENCE [LARGE SCALE GENOMIC DNA]</scope>
</reference>
<dbReference type="EMBL" id="FN653044">
    <property type="protein sequence ID" value="CBY24258.1"/>
    <property type="molecule type" value="Genomic_DNA"/>
</dbReference>
<keyword evidence="2" id="KW-1185">Reference proteome</keyword>
<dbReference type="Proteomes" id="UP000001307">
    <property type="component" value="Unassembled WGS sequence"/>
</dbReference>
<proteinExistence type="predicted"/>